<dbReference type="AlphaFoldDB" id="A0A917PG10"/>
<proteinExistence type="predicted"/>
<keyword evidence="5" id="KW-1185">Reference proteome</keyword>
<dbReference type="PANTHER" id="PTHR30204">
    <property type="entry name" value="REDOX-CYCLING DRUG-SENSING TRANSCRIPTIONAL ACTIVATOR SOXR"/>
    <property type="match status" value="1"/>
</dbReference>
<reference evidence="4" key="2">
    <citation type="submission" date="2020-09" db="EMBL/GenBank/DDBJ databases">
        <authorList>
            <person name="Sun Q."/>
            <person name="Ohkuma M."/>
        </authorList>
    </citation>
    <scope>NUCLEOTIDE SEQUENCE</scope>
    <source>
        <strain evidence="4">JCM 14371</strain>
    </source>
</reference>
<gene>
    <name evidence="4" type="ORF">GCM10008939_20130</name>
</gene>
<evidence type="ECO:0000256" key="2">
    <source>
        <dbReference type="SAM" id="Coils"/>
    </source>
</evidence>
<feature type="coiled-coil region" evidence="2">
    <location>
        <begin position="105"/>
        <end position="146"/>
    </location>
</feature>
<dbReference type="InterPro" id="IPR000551">
    <property type="entry name" value="MerR-type_HTH_dom"/>
</dbReference>
<name>A0A917PG10_9DEIO</name>
<comment type="caution">
    <text evidence="4">The sequence shown here is derived from an EMBL/GenBank/DDBJ whole genome shotgun (WGS) entry which is preliminary data.</text>
</comment>
<evidence type="ECO:0000313" key="4">
    <source>
        <dbReference type="EMBL" id="GGJ75868.1"/>
    </source>
</evidence>
<dbReference type="SMART" id="SM00422">
    <property type="entry name" value="HTH_MERR"/>
    <property type="match status" value="1"/>
</dbReference>
<evidence type="ECO:0000313" key="5">
    <source>
        <dbReference type="Proteomes" id="UP000635726"/>
    </source>
</evidence>
<protein>
    <submittedName>
        <fullName evidence="4">MerR family transcriptional regulator</fullName>
    </submittedName>
</protein>
<feature type="domain" description="HTH merR-type" evidence="3">
    <location>
        <begin position="16"/>
        <end position="84"/>
    </location>
</feature>
<evidence type="ECO:0000259" key="3">
    <source>
        <dbReference type="PROSITE" id="PS50937"/>
    </source>
</evidence>
<dbReference type="EMBL" id="BMOE01000006">
    <property type="protein sequence ID" value="GGJ75868.1"/>
    <property type="molecule type" value="Genomic_DNA"/>
</dbReference>
<sequence>MTHPTPTPDPTGTDARYTVGEVAERLGLTLRTLKYYEELGLVTPERSGGGYRLYGEADIARLERVRRMRALGLSLGTIARTFTQPLERDPSGRQIMTRDSLQTLHRDLQAQLQVLHARIDAARRELKEAQALERDLQGDLQYLERRLNGETLDTLMAERRSEADPDTPTAE</sequence>
<dbReference type="Gene3D" id="1.10.1660.10">
    <property type="match status" value="1"/>
</dbReference>
<dbReference type="RefSeq" id="WP_188963043.1">
    <property type="nucleotide sequence ID" value="NZ_BMOE01000006.1"/>
</dbReference>
<dbReference type="InterPro" id="IPR047057">
    <property type="entry name" value="MerR_fam"/>
</dbReference>
<accession>A0A917PG10</accession>
<dbReference type="GO" id="GO:0003677">
    <property type="term" value="F:DNA binding"/>
    <property type="evidence" value="ECO:0007669"/>
    <property type="project" value="UniProtKB-KW"/>
</dbReference>
<dbReference type="Pfam" id="PF13411">
    <property type="entry name" value="MerR_1"/>
    <property type="match status" value="1"/>
</dbReference>
<reference evidence="4" key="1">
    <citation type="journal article" date="2014" name="Int. J. Syst. Evol. Microbiol.">
        <title>Complete genome sequence of Corynebacterium casei LMG S-19264T (=DSM 44701T), isolated from a smear-ripened cheese.</title>
        <authorList>
            <consortium name="US DOE Joint Genome Institute (JGI-PGF)"/>
            <person name="Walter F."/>
            <person name="Albersmeier A."/>
            <person name="Kalinowski J."/>
            <person name="Ruckert C."/>
        </authorList>
    </citation>
    <scope>NUCLEOTIDE SEQUENCE</scope>
    <source>
        <strain evidence="4">JCM 14371</strain>
    </source>
</reference>
<dbReference type="InterPro" id="IPR009061">
    <property type="entry name" value="DNA-bd_dom_put_sf"/>
</dbReference>
<keyword evidence="2" id="KW-0175">Coiled coil</keyword>
<dbReference type="PRINTS" id="PR00040">
    <property type="entry name" value="HTHMERR"/>
</dbReference>
<organism evidence="4 5">
    <name type="scientific">Deinococcus aquiradiocola</name>
    <dbReference type="NCBI Taxonomy" id="393059"/>
    <lineage>
        <taxon>Bacteria</taxon>
        <taxon>Thermotogati</taxon>
        <taxon>Deinococcota</taxon>
        <taxon>Deinococci</taxon>
        <taxon>Deinococcales</taxon>
        <taxon>Deinococcaceae</taxon>
        <taxon>Deinococcus</taxon>
    </lineage>
</organism>
<dbReference type="GO" id="GO:0003700">
    <property type="term" value="F:DNA-binding transcription factor activity"/>
    <property type="evidence" value="ECO:0007669"/>
    <property type="project" value="InterPro"/>
</dbReference>
<dbReference type="Proteomes" id="UP000635726">
    <property type="component" value="Unassembled WGS sequence"/>
</dbReference>
<dbReference type="PROSITE" id="PS50937">
    <property type="entry name" value="HTH_MERR_2"/>
    <property type="match status" value="1"/>
</dbReference>
<keyword evidence="1" id="KW-0238">DNA-binding</keyword>
<dbReference type="SUPFAM" id="SSF46955">
    <property type="entry name" value="Putative DNA-binding domain"/>
    <property type="match status" value="1"/>
</dbReference>
<dbReference type="PANTHER" id="PTHR30204:SF90">
    <property type="entry name" value="HTH-TYPE TRANSCRIPTIONAL ACTIVATOR MTA"/>
    <property type="match status" value="1"/>
</dbReference>
<evidence type="ECO:0000256" key="1">
    <source>
        <dbReference type="ARBA" id="ARBA00023125"/>
    </source>
</evidence>